<evidence type="ECO:0000313" key="3">
    <source>
        <dbReference type="Proteomes" id="UP000774935"/>
    </source>
</evidence>
<accession>A0ABS6XFU3</accession>
<comment type="caution">
    <text evidence="2">The sequence shown here is derived from an EMBL/GenBank/DDBJ whole genome shotgun (WGS) entry which is preliminary data.</text>
</comment>
<gene>
    <name evidence="2" type="ORF">KYK27_13390</name>
</gene>
<keyword evidence="1" id="KW-0732">Signal</keyword>
<dbReference type="InterPro" id="IPR011250">
    <property type="entry name" value="OMP/PagP_B-barrel"/>
</dbReference>
<reference evidence="2 3" key="1">
    <citation type="submission" date="2021-07" db="EMBL/GenBank/DDBJ databases">
        <authorList>
            <person name="Kim M.K."/>
        </authorList>
    </citation>
    <scope>NUCLEOTIDE SEQUENCE [LARGE SCALE GENOMIC DNA]</scope>
    <source>
        <strain evidence="2 3">HLY7-15</strain>
    </source>
</reference>
<proteinExistence type="predicted"/>
<dbReference type="RefSeq" id="WP_199110546.1">
    <property type="nucleotide sequence ID" value="NZ_JAHWXQ010000003.1"/>
</dbReference>
<dbReference type="SUPFAM" id="SSF56925">
    <property type="entry name" value="OMPA-like"/>
    <property type="match status" value="1"/>
</dbReference>
<evidence type="ECO:0000256" key="1">
    <source>
        <dbReference type="SAM" id="SignalP"/>
    </source>
</evidence>
<protein>
    <submittedName>
        <fullName evidence="2">Outer membrane beta-barrel protein</fullName>
    </submittedName>
</protein>
<feature type="chain" id="PRO_5046386671" evidence="1">
    <location>
        <begin position="25"/>
        <end position="267"/>
    </location>
</feature>
<name>A0ABS6XFU3_9BACT</name>
<keyword evidence="3" id="KW-1185">Reference proteome</keyword>
<organism evidence="2 3">
    <name type="scientific">Pontibacter populi</name>
    <dbReference type="NCBI Taxonomy" id="890055"/>
    <lineage>
        <taxon>Bacteria</taxon>
        <taxon>Pseudomonadati</taxon>
        <taxon>Bacteroidota</taxon>
        <taxon>Cytophagia</taxon>
        <taxon>Cytophagales</taxon>
        <taxon>Hymenobacteraceae</taxon>
        <taxon>Pontibacter</taxon>
    </lineage>
</organism>
<dbReference type="Proteomes" id="UP000774935">
    <property type="component" value="Unassembled WGS sequence"/>
</dbReference>
<feature type="signal peptide" evidence="1">
    <location>
        <begin position="1"/>
        <end position="24"/>
    </location>
</feature>
<dbReference type="Gene3D" id="2.40.160.20">
    <property type="match status" value="1"/>
</dbReference>
<sequence length="267" mass="29431">MKFRLTFFAAVFFMCLATAFTAEAQRGNSGAKFRGAYKRKFRPSWTVFASPGIAVMNSENEGDPGNADKVGVLKNNGMGPTLSIGALYQFSHDFGVEGRLGYLNFNGKEDARARENININDVTFKTNAVEASASLVYNLTNTYVGSRFTRSRNLRLLVPYVKAGVGLLAYKSSSSSERLGVEYPEATDYPDIALVTPVGGGIKIQYSKQLTIAPELNVYFTTSDYLDNTSYGYVSPLTGSNDAYLSATIKVMYNITAHRRSPFRIRR</sequence>
<evidence type="ECO:0000313" key="2">
    <source>
        <dbReference type="EMBL" id="MBW3366050.1"/>
    </source>
</evidence>
<dbReference type="EMBL" id="JAHWXQ010000003">
    <property type="protein sequence ID" value="MBW3366050.1"/>
    <property type="molecule type" value="Genomic_DNA"/>
</dbReference>